<dbReference type="InterPro" id="IPR038717">
    <property type="entry name" value="Tc1-like_DDE_dom"/>
</dbReference>
<dbReference type="NCBIfam" id="NF033545">
    <property type="entry name" value="transpos_IS630"/>
    <property type="match status" value="1"/>
</dbReference>
<keyword evidence="3" id="KW-0255">Endonuclease</keyword>
<dbReference type="Proteomes" id="UP000235406">
    <property type="component" value="Unassembled WGS sequence"/>
</dbReference>
<feature type="domain" description="Winged helix-turn helix" evidence="2">
    <location>
        <begin position="98"/>
        <end position="155"/>
    </location>
</feature>
<feature type="domain" description="Tc1-like transposase DDE" evidence="1">
    <location>
        <begin position="166"/>
        <end position="309"/>
    </location>
</feature>
<keyword evidence="3" id="KW-0540">Nuclease</keyword>
<evidence type="ECO:0000259" key="2">
    <source>
        <dbReference type="Pfam" id="PF13592"/>
    </source>
</evidence>
<dbReference type="Pfam" id="PF13551">
    <property type="entry name" value="HTH_29"/>
    <property type="match status" value="1"/>
</dbReference>
<dbReference type="InterPro" id="IPR025959">
    <property type="entry name" value="Winged_HTH_dom"/>
</dbReference>
<dbReference type="InterPro" id="IPR009057">
    <property type="entry name" value="Homeodomain-like_sf"/>
</dbReference>
<gene>
    <name evidence="3" type="ORF">BCT49_22630</name>
</gene>
<sequence length="346" mass="39654">MLLTMKMVLTPEQKQQLEQMHNTERDRRVCDRIKAVLLASEGWSPTMISQALRIHESTVARHLSDYALSEKLKPENGGSQSLLSDTQTMQLIEHLTEKTYFHTRQIITYVEAEFGVSYTVSGINKWLHHHGFSYKKPKGVPHKLKPEEQQVFIEYYNEALKPKDAPVLFMDAVHPTQSTKLSCGWIRKGQDKLIETTGSRTRVNLIGALSLKNISATITDTYETIDSESLVRFFWKLKKEHYPLEQTVHIVLDGAAYHRSEMVRNAAKVLNIELHYLPPYSPNLNPIERLWKVMNEHVRNNVYFPSKTAFTSAIKKFFDVTLPEVAGSLVSRITDNFQVLIPASSS</sequence>
<dbReference type="PANTHER" id="PTHR46564:SF1">
    <property type="entry name" value="TRANSPOSASE"/>
    <property type="match status" value="1"/>
</dbReference>
<dbReference type="GO" id="GO:0004519">
    <property type="term" value="F:endonuclease activity"/>
    <property type="evidence" value="ECO:0007669"/>
    <property type="project" value="UniProtKB-KW"/>
</dbReference>
<proteinExistence type="predicted"/>
<dbReference type="InterPro" id="IPR036397">
    <property type="entry name" value="RNaseH_sf"/>
</dbReference>
<accession>A0A2N7KJH8</accession>
<dbReference type="SUPFAM" id="SSF46689">
    <property type="entry name" value="Homeodomain-like"/>
    <property type="match status" value="1"/>
</dbReference>
<dbReference type="InterPro" id="IPR047655">
    <property type="entry name" value="Transpos_IS630-like"/>
</dbReference>
<evidence type="ECO:0000313" key="3">
    <source>
        <dbReference type="EMBL" id="PMM76251.1"/>
    </source>
</evidence>
<dbReference type="Gene3D" id="3.30.420.10">
    <property type="entry name" value="Ribonuclease H-like superfamily/Ribonuclease H"/>
    <property type="match status" value="1"/>
</dbReference>
<dbReference type="Pfam" id="PF13358">
    <property type="entry name" value="DDE_3"/>
    <property type="match status" value="1"/>
</dbReference>
<evidence type="ECO:0000313" key="4">
    <source>
        <dbReference type="Proteomes" id="UP000235406"/>
    </source>
</evidence>
<keyword evidence="3" id="KW-0378">Hydrolase</keyword>
<reference evidence="4" key="1">
    <citation type="submission" date="2016-07" db="EMBL/GenBank/DDBJ databases">
        <title>Nontailed viruses are major unrecognized killers of bacteria in the ocean.</title>
        <authorList>
            <person name="Kauffman K."/>
            <person name="Hussain F."/>
            <person name="Yang J."/>
            <person name="Arevalo P."/>
            <person name="Brown J."/>
            <person name="Cutler M."/>
            <person name="Kelly L."/>
            <person name="Polz M.F."/>
        </authorList>
    </citation>
    <scope>NUCLEOTIDE SEQUENCE [LARGE SCALE GENOMIC DNA]</scope>
    <source>
        <strain evidence="4">10N.261.46.F8</strain>
    </source>
</reference>
<dbReference type="EMBL" id="MCZK01000033">
    <property type="protein sequence ID" value="PMM76251.1"/>
    <property type="molecule type" value="Genomic_DNA"/>
</dbReference>
<dbReference type="InterPro" id="IPR012337">
    <property type="entry name" value="RNaseH-like_sf"/>
</dbReference>
<dbReference type="Pfam" id="PF13592">
    <property type="entry name" value="HTH_33"/>
    <property type="match status" value="1"/>
</dbReference>
<dbReference type="AlphaFoldDB" id="A0A2N7KJH8"/>
<dbReference type="SUPFAM" id="SSF53098">
    <property type="entry name" value="Ribonuclease H-like"/>
    <property type="match status" value="1"/>
</dbReference>
<comment type="caution">
    <text evidence="3">The sequence shown here is derived from an EMBL/GenBank/DDBJ whole genome shotgun (WGS) entry which is preliminary data.</text>
</comment>
<dbReference type="GO" id="GO:0003676">
    <property type="term" value="F:nucleic acid binding"/>
    <property type="evidence" value="ECO:0007669"/>
    <property type="project" value="InterPro"/>
</dbReference>
<evidence type="ECO:0000259" key="1">
    <source>
        <dbReference type="Pfam" id="PF13358"/>
    </source>
</evidence>
<dbReference type="PANTHER" id="PTHR46564">
    <property type="entry name" value="TRANSPOSASE"/>
    <property type="match status" value="1"/>
</dbReference>
<organism evidence="3 4">
    <name type="scientific">Vibrio lentus</name>
    <dbReference type="NCBI Taxonomy" id="136468"/>
    <lineage>
        <taxon>Bacteria</taxon>
        <taxon>Pseudomonadati</taxon>
        <taxon>Pseudomonadota</taxon>
        <taxon>Gammaproteobacteria</taxon>
        <taxon>Vibrionales</taxon>
        <taxon>Vibrionaceae</taxon>
        <taxon>Vibrio</taxon>
    </lineage>
</organism>
<protein>
    <submittedName>
        <fullName evidence="3">DDE endonuclease</fullName>
    </submittedName>
</protein>
<name>A0A2N7KJH8_9VIBR</name>